<feature type="region of interest" description="Disordered" evidence="1">
    <location>
        <begin position="307"/>
        <end position="380"/>
    </location>
</feature>
<dbReference type="OMA" id="QMDKPHT"/>
<sequence length="1048" mass="111827">MALASNTLPTLPIEAALLTVLDVGIHGKRAAVPGKLLGLRTSADIESVVRRGELPFRERFLLVTAVSRDGRSIRISDGKNSILATCSERLSQEADVHGTVPFPVSLRDRCVFMNGCVRLSAARDLESTITEPDAWDLAVREHAARLYGQWFRKTMLAGGGTRPWTAFLQQVTIESFIRVEVELVNTQTTAWAFPNRMMTGDVVDVNQSLRVKRKLTQCLIHLLAPIEYRDNVPAYAGSASAKTGVRGADALHELPCSDAVPSNETSGGYPRNACPVEDAGSTTGAVPQAQHAPIPRPLALRMRLAAKQRPVEGSDDPMPQSEAADSCAPINSSKCDGDVRAQAPPLRKNAKIGQSHEPLPDAMATESSGGTDQGSGASAKHAVHIENQIAAMALPKVDLAPTGSTWANVGDAEKSNTEAPESTVGGTSENALLRGKELRVLYNALEAMRLPPSSLSALEDEHARGPVTEIGALGLAPAPISGPVSEQCASTEDDQIAPAVGSQQSQHTALTPGTPTACPTNDAVENAQRNLHSDLVCVTESVESDAVRRGAPPGANTIPSDGDDKNDDAAQACQDHSDGRKPSSDDRIRSQKRMRISHLSCDRRSPEKPQESESVCTSTSRETFQQDNNITNSVSTFEANLMNMSPVPRKRCKAIVPSSATRTPSDGPAHASNERQISPQDRADEATVRDSNGTAAVAIAPAFQDTANGTLPHRQSQRSRQTRNAAVTDGENTSGSLNATALPPKNRRGKKPRRRAPQPIEETGHSSPGQGTRNSTFVGPSKACDSSQQALQRTQLECQLETAGKHSNQHESVPFDCARDQTSDSSTTTMTTQPPPTSPPSFSSTVPPDAQRIAVESPQLADSAASPAGQEHRGRKTRSERRPLPVHAQDRGDGACRNATCPAGDSTIDAHASPLMTGERDRTHPVRGSARAADATACADGPKNAMQASGELHERRDAPSVPSDDLQSLVANGTPRMALLTAGTVQSKRSEEERSMSAAVTPVRSGHASPDTTCAQSALPPWARYLRNLGRWRFFKGQKWRNDPRDPS</sequence>
<dbReference type="GeneID" id="16993969"/>
<evidence type="ECO:0000313" key="3">
    <source>
        <dbReference type="Proteomes" id="UP000007014"/>
    </source>
</evidence>
<dbReference type="HOGENOM" id="CLU_291411_0_0_1"/>
<proteinExistence type="predicted"/>
<feature type="compositionally biased region" description="Polar residues" evidence="1">
    <location>
        <begin position="501"/>
        <end position="519"/>
    </location>
</feature>
<feature type="compositionally biased region" description="Polar residues" evidence="1">
    <location>
        <begin position="365"/>
        <end position="376"/>
    </location>
</feature>
<reference evidence="2 3" key="1">
    <citation type="journal article" date="2004" name="Nature">
        <title>Genome sequence of the ultrasmall unicellular red alga Cyanidioschyzon merolae 10D.</title>
        <authorList>
            <person name="Matsuzaki M."/>
            <person name="Misumi O."/>
            <person name="Shin-i T."/>
            <person name="Maruyama S."/>
            <person name="Takahara M."/>
            <person name="Miyagishima S."/>
            <person name="Mori T."/>
            <person name="Nishida K."/>
            <person name="Yagisawa F."/>
            <person name="Nishida K."/>
            <person name="Yoshida Y."/>
            <person name="Nishimura Y."/>
            <person name="Nakao S."/>
            <person name="Kobayashi T."/>
            <person name="Momoyama Y."/>
            <person name="Higashiyama T."/>
            <person name="Minoda A."/>
            <person name="Sano M."/>
            <person name="Nomoto H."/>
            <person name="Oishi K."/>
            <person name="Hayashi H."/>
            <person name="Ohta F."/>
            <person name="Nishizaka S."/>
            <person name="Haga S."/>
            <person name="Miura S."/>
            <person name="Morishita T."/>
            <person name="Kabeya Y."/>
            <person name="Terasawa K."/>
            <person name="Suzuki Y."/>
            <person name="Ishii Y."/>
            <person name="Asakawa S."/>
            <person name="Takano H."/>
            <person name="Ohta N."/>
            <person name="Kuroiwa H."/>
            <person name="Tanaka K."/>
            <person name="Shimizu N."/>
            <person name="Sugano S."/>
            <person name="Sato N."/>
            <person name="Nozaki H."/>
            <person name="Ogasawara N."/>
            <person name="Kohara Y."/>
            <person name="Kuroiwa T."/>
        </authorList>
    </citation>
    <scope>NUCLEOTIDE SEQUENCE [LARGE SCALE GENOMIC DNA]</scope>
    <source>
        <strain evidence="2 3">10D</strain>
    </source>
</reference>
<feature type="compositionally biased region" description="Basic residues" evidence="1">
    <location>
        <begin position="745"/>
        <end position="756"/>
    </location>
</feature>
<feature type="region of interest" description="Disordered" evidence="1">
    <location>
        <begin position="543"/>
        <end position="622"/>
    </location>
</feature>
<feature type="region of interest" description="Disordered" evidence="1">
    <location>
        <begin position="986"/>
        <end position="1015"/>
    </location>
</feature>
<protein>
    <submittedName>
        <fullName evidence="2">Uncharacterized protein</fullName>
    </submittedName>
</protein>
<feature type="compositionally biased region" description="Low complexity" evidence="1">
    <location>
        <begin position="823"/>
        <end position="832"/>
    </location>
</feature>
<name>M1VCN5_CYAM1</name>
<feature type="region of interest" description="Disordered" evidence="1">
    <location>
        <begin position="658"/>
        <end position="788"/>
    </location>
</feature>
<feature type="compositionally biased region" description="Polar residues" evidence="1">
    <location>
        <begin position="722"/>
        <end position="739"/>
    </location>
</feature>
<dbReference type="RefSeq" id="XP_005534964.1">
    <property type="nucleotide sequence ID" value="XM_005534907.1"/>
</dbReference>
<accession>M1VCN5</accession>
<feature type="compositionally biased region" description="Basic and acidic residues" evidence="1">
    <location>
        <begin position="880"/>
        <end position="894"/>
    </location>
</feature>
<feature type="compositionally biased region" description="Polar residues" evidence="1">
    <location>
        <begin position="612"/>
        <end position="622"/>
    </location>
</feature>
<dbReference type="AlphaFoldDB" id="M1VCN5"/>
<feature type="compositionally biased region" description="Basic and acidic residues" evidence="1">
    <location>
        <begin position="575"/>
        <end position="589"/>
    </location>
</feature>
<feature type="compositionally biased region" description="Basic and acidic residues" evidence="1">
    <location>
        <begin position="600"/>
        <end position="611"/>
    </location>
</feature>
<feature type="region of interest" description="Disordered" evidence="1">
    <location>
        <begin position="933"/>
        <end position="965"/>
    </location>
</feature>
<evidence type="ECO:0000313" key="2">
    <source>
        <dbReference type="EMBL" id="BAM80357.1"/>
    </source>
</evidence>
<keyword evidence="3" id="KW-1185">Reference proteome</keyword>
<reference evidence="2 3" key="2">
    <citation type="journal article" date="2007" name="BMC Biol.">
        <title>A 100%-complete sequence reveals unusually simple genomic features in the hot-spring red alga Cyanidioschyzon merolae.</title>
        <authorList>
            <person name="Nozaki H."/>
            <person name="Takano H."/>
            <person name="Misumi O."/>
            <person name="Terasawa K."/>
            <person name="Matsuzaki M."/>
            <person name="Maruyama S."/>
            <person name="Nishida K."/>
            <person name="Yagisawa F."/>
            <person name="Yoshida Y."/>
            <person name="Fujiwara T."/>
            <person name="Takio S."/>
            <person name="Tamura K."/>
            <person name="Chung S.J."/>
            <person name="Nakamura S."/>
            <person name="Kuroiwa H."/>
            <person name="Tanaka K."/>
            <person name="Sato N."/>
            <person name="Kuroiwa T."/>
        </authorList>
    </citation>
    <scope>NUCLEOTIDE SEQUENCE [LARGE SCALE GENOMIC DNA]</scope>
    <source>
        <strain evidence="2 3">10D</strain>
    </source>
</reference>
<evidence type="ECO:0000256" key="1">
    <source>
        <dbReference type="SAM" id="MobiDB-lite"/>
    </source>
</evidence>
<feature type="region of interest" description="Disordered" evidence="1">
    <location>
        <begin position="482"/>
        <end position="522"/>
    </location>
</feature>
<dbReference type="Proteomes" id="UP000007014">
    <property type="component" value="Chromosome 10"/>
</dbReference>
<dbReference type="EMBL" id="AP006492">
    <property type="protein sequence ID" value="BAM80357.1"/>
    <property type="molecule type" value="Genomic_DNA"/>
</dbReference>
<feature type="region of interest" description="Disordered" evidence="1">
    <location>
        <begin position="802"/>
        <end position="900"/>
    </location>
</feature>
<organism evidence="2 3">
    <name type="scientific">Cyanidioschyzon merolae (strain NIES-3377 / 10D)</name>
    <name type="common">Unicellular red alga</name>
    <dbReference type="NCBI Taxonomy" id="280699"/>
    <lineage>
        <taxon>Eukaryota</taxon>
        <taxon>Rhodophyta</taxon>
        <taxon>Bangiophyceae</taxon>
        <taxon>Cyanidiales</taxon>
        <taxon>Cyanidiaceae</taxon>
        <taxon>Cyanidioschyzon</taxon>
    </lineage>
</organism>
<feature type="region of interest" description="Disordered" evidence="1">
    <location>
        <begin position="408"/>
        <end position="427"/>
    </location>
</feature>
<feature type="region of interest" description="Disordered" evidence="1">
    <location>
        <begin position="256"/>
        <end position="294"/>
    </location>
</feature>
<feature type="compositionally biased region" description="Polar residues" evidence="1">
    <location>
        <begin position="417"/>
        <end position="427"/>
    </location>
</feature>
<dbReference type="Gramene" id="CMJ247CT">
    <property type="protein sequence ID" value="CMJ247CT"/>
    <property type="gene ID" value="CMJ247C"/>
</dbReference>
<dbReference type="KEGG" id="cme:CYME_CMJ247C"/>
<dbReference type="OrthoDB" id="10625933at2759"/>
<gene>
    <name evidence="2" type="ORF">CYME_CMJ247C</name>
</gene>
<feature type="compositionally biased region" description="Polar residues" evidence="1">
    <location>
        <begin position="765"/>
        <end position="788"/>
    </location>
</feature>